<keyword evidence="2" id="KW-1185">Reference proteome</keyword>
<evidence type="ECO:0000313" key="1">
    <source>
        <dbReference type="EMBL" id="KAF8886234.1"/>
    </source>
</evidence>
<dbReference type="OrthoDB" id="3058629at2759"/>
<comment type="caution">
    <text evidence="1">The sequence shown here is derived from an EMBL/GenBank/DDBJ whole genome shotgun (WGS) entry which is preliminary data.</text>
</comment>
<proteinExistence type="predicted"/>
<accession>A0A9P5NEU0</accession>
<dbReference type="Proteomes" id="UP000724874">
    <property type="component" value="Unassembled WGS sequence"/>
</dbReference>
<protein>
    <submittedName>
        <fullName evidence="1">Uncharacterized protein</fullName>
    </submittedName>
</protein>
<gene>
    <name evidence="1" type="ORF">CPB84DRAFT_1547759</name>
</gene>
<evidence type="ECO:0000313" key="2">
    <source>
        <dbReference type="Proteomes" id="UP000724874"/>
    </source>
</evidence>
<reference evidence="1" key="1">
    <citation type="submission" date="2020-11" db="EMBL/GenBank/DDBJ databases">
        <authorList>
            <consortium name="DOE Joint Genome Institute"/>
            <person name="Ahrendt S."/>
            <person name="Riley R."/>
            <person name="Andreopoulos W."/>
            <person name="LaButti K."/>
            <person name="Pangilinan J."/>
            <person name="Ruiz-duenas F.J."/>
            <person name="Barrasa J.M."/>
            <person name="Sanchez-Garcia M."/>
            <person name="Camarero S."/>
            <person name="Miyauchi S."/>
            <person name="Serrano A."/>
            <person name="Linde D."/>
            <person name="Babiker R."/>
            <person name="Drula E."/>
            <person name="Ayuso-Fernandez I."/>
            <person name="Pacheco R."/>
            <person name="Padilla G."/>
            <person name="Ferreira P."/>
            <person name="Barriuso J."/>
            <person name="Kellner H."/>
            <person name="Castanera R."/>
            <person name="Alfaro M."/>
            <person name="Ramirez L."/>
            <person name="Pisabarro A.G."/>
            <person name="Kuo A."/>
            <person name="Tritt A."/>
            <person name="Lipzen A."/>
            <person name="He G."/>
            <person name="Yan M."/>
            <person name="Ng V."/>
            <person name="Cullen D."/>
            <person name="Martin F."/>
            <person name="Rosso M.-N."/>
            <person name="Henrissat B."/>
            <person name="Hibbett D."/>
            <person name="Martinez A.T."/>
            <person name="Grigoriev I.V."/>
        </authorList>
    </citation>
    <scope>NUCLEOTIDE SEQUENCE</scope>
    <source>
        <strain evidence="1">AH 44721</strain>
    </source>
</reference>
<name>A0A9P5NEU0_GYMJU</name>
<dbReference type="AlphaFoldDB" id="A0A9P5NEU0"/>
<organism evidence="1 2">
    <name type="scientific">Gymnopilus junonius</name>
    <name type="common">Spectacular rustgill mushroom</name>
    <name type="synonym">Gymnopilus spectabilis subsp. junonius</name>
    <dbReference type="NCBI Taxonomy" id="109634"/>
    <lineage>
        <taxon>Eukaryota</taxon>
        <taxon>Fungi</taxon>
        <taxon>Dikarya</taxon>
        <taxon>Basidiomycota</taxon>
        <taxon>Agaricomycotina</taxon>
        <taxon>Agaricomycetes</taxon>
        <taxon>Agaricomycetidae</taxon>
        <taxon>Agaricales</taxon>
        <taxon>Agaricineae</taxon>
        <taxon>Hymenogastraceae</taxon>
        <taxon>Gymnopilus</taxon>
    </lineage>
</organism>
<dbReference type="EMBL" id="JADNYJ010000097">
    <property type="protein sequence ID" value="KAF8886234.1"/>
    <property type="molecule type" value="Genomic_DNA"/>
</dbReference>
<sequence>MERPPTPQILHDPIVEPEDELSYDWYYSREAGGYVLTFGKFHGRRMHAASLSYLYWCDRTFDYDQRRRLLDAFHNFHVGLEEYVKTNYGDFIVPFGRKHRGKTISQCRDKPWLNMACFLRQ</sequence>